<dbReference type="InterPro" id="IPR001387">
    <property type="entry name" value="Cro/C1-type_HTH"/>
</dbReference>
<feature type="domain" description="HTH cro/C1-type" evidence="5">
    <location>
        <begin position="18"/>
        <end position="40"/>
    </location>
</feature>
<accession>A0A4P5PCA8</accession>
<dbReference type="GO" id="GO:0030246">
    <property type="term" value="F:carbohydrate binding"/>
    <property type="evidence" value="ECO:0007669"/>
    <property type="project" value="InterPro"/>
</dbReference>
<dbReference type="PANTHER" id="PTHR34294:SF12">
    <property type="entry name" value="SUGAR-BINDING TRANSCRIPTIONAL REGULATOR"/>
    <property type="match status" value="1"/>
</dbReference>
<dbReference type="Pfam" id="PF04198">
    <property type="entry name" value="Sugar-bind"/>
    <property type="match status" value="1"/>
</dbReference>
<dbReference type="PROSITE" id="PS50943">
    <property type="entry name" value="HTH_CROC1"/>
    <property type="match status" value="1"/>
</dbReference>
<evidence type="ECO:0000256" key="1">
    <source>
        <dbReference type="ARBA" id="ARBA00010466"/>
    </source>
</evidence>
<dbReference type="Gene3D" id="1.10.10.60">
    <property type="entry name" value="Homeodomain-like"/>
    <property type="match status" value="1"/>
</dbReference>
<keyword evidence="3" id="KW-0238">DNA-binding</keyword>
<dbReference type="RefSeq" id="WP_146624228.1">
    <property type="nucleotide sequence ID" value="NZ_BJCC01000042.1"/>
</dbReference>
<dbReference type="SUPFAM" id="SSF46689">
    <property type="entry name" value="Homeodomain-like"/>
    <property type="match status" value="1"/>
</dbReference>
<proteinExistence type="inferred from homology"/>
<name>A0A4P5PCA8_9ENTE</name>
<keyword evidence="4" id="KW-0804">Transcription</keyword>
<dbReference type="PANTHER" id="PTHR34294">
    <property type="entry name" value="TRANSCRIPTIONAL REGULATOR-RELATED"/>
    <property type="match status" value="1"/>
</dbReference>
<keyword evidence="7" id="KW-1185">Reference proteome</keyword>
<dbReference type="GO" id="GO:0003677">
    <property type="term" value="F:DNA binding"/>
    <property type="evidence" value="ECO:0007669"/>
    <property type="project" value="UniProtKB-KW"/>
</dbReference>
<dbReference type="AlphaFoldDB" id="A0A4P5PCA8"/>
<gene>
    <name evidence="6" type="ORF">NRIC_37480</name>
</gene>
<dbReference type="InterPro" id="IPR051054">
    <property type="entry name" value="SorC_transcr_regulators"/>
</dbReference>
<sequence length="317" mass="35699">MSTSEERNMLKVATLYYKEGLTQVQIAKKLGVSRSLISKWLIAARNKGFIEFFINSEDVYSIDLENKLEKEFGLNSAVVIDTSNLSFSEVEKVLGQTAAISIKNNIENADSIGVSWGKSIKSLVTQFPFENYPDKVFIPLIGGMGTDHFDIHSNQLCYEFARKTRSTSKYLYTPALVSNPLMRQEFENNIYIKGILEEAKNVSLAIVSISSPYHVNTMEEIGYITKEDIVELEKLGVVGDVNSRFFDREGKEVNHDINNNVIGVGIEELKKIPQVVAIAHHEDKWSGVYYACKNQLVTDLITTDVIAHRMLSDDPDQ</sequence>
<organism evidence="6 7">
    <name type="scientific">Enterococcus florum</name>
    <dbReference type="NCBI Taxonomy" id="2480627"/>
    <lineage>
        <taxon>Bacteria</taxon>
        <taxon>Bacillati</taxon>
        <taxon>Bacillota</taxon>
        <taxon>Bacilli</taxon>
        <taxon>Lactobacillales</taxon>
        <taxon>Enterococcaceae</taxon>
        <taxon>Enterococcus</taxon>
    </lineage>
</organism>
<evidence type="ECO:0000313" key="6">
    <source>
        <dbReference type="EMBL" id="GCF95857.1"/>
    </source>
</evidence>
<dbReference type="InterPro" id="IPR009057">
    <property type="entry name" value="Homeodomain-like_sf"/>
</dbReference>
<comment type="similarity">
    <text evidence="1">Belongs to the SorC transcriptional regulatory family.</text>
</comment>
<dbReference type="Gene3D" id="3.40.50.1360">
    <property type="match status" value="1"/>
</dbReference>
<protein>
    <submittedName>
        <fullName evidence="6">DeoR family transcriptional regulator</fullName>
    </submittedName>
</protein>
<comment type="caution">
    <text evidence="6">The sequence shown here is derived from an EMBL/GenBank/DDBJ whole genome shotgun (WGS) entry which is preliminary data.</text>
</comment>
<dbReference type="OrthoDB" id="58802at2"/>
<evidence type="ECO:0000313" key="7">
    <source>
        <dbReference type="Proteomes" id="UP000290567"/>
    </source>
</evidence>
<dbReference type="InterPro" id="IPR007324">
    <property type="entry name" value="Sugar-bd_dom_put"/>
</dbReference>
<reference evidence="7" key="1">
    <citation type="submission" date="2019-02" db="EMBL/GenBank/DDBJ databases">
        <title>Draft genome sequence of Enterococcus sp. Gos25-1.</title>
        <authorList>
            <person name="Tanaka N."/>
            <person name="Shiwa Y."/>
            <person name="Fujita N."/>
        </authorList>
    </citation>
    <scope>NUCLEOTIDE SEQUENCE [LARGE SCALE GENOMIC DNA]</scope>
    <source>
        <strain evidence="7">Gos25-1</strain>
    </source>
</reference>
<evidence type="ECO:0000256" key="3">
    <source>
        <dbReference type="ARBA" id="ARBA00023125"/>
    </source>
</evidence>
<evidence type="ECO:0000256" key="2">
    <source>
        <dbReference type="ARBA" id="ARBA00023015"/>
    </source>
</evidence>
<dbReference type="Proteomes" id="UP000290567">
    <property type="component" value="Unassembled WGS sequence"/>
</dbReference>
<evidence type="ECO:0000259" key="5">
    <source>
        <dbReference type="PROSITE" id="PS50943"/>
    </source>
</evidence>
<dbReference type="SUPFAM" id="SSF100950">
    <property type="entry name" value="NagB/RpiA/CoA transferase-like"/>
    <property type="match status" value="1"/>
</dbReference>
<evidence type="ECO:0000256" key="4">
    <source>
        <dbReference type="ARBA" id="ARBA00023163"/>
    </source>
</evidence>
<dbReference type="EMBL" id="BJCC01000042">
    <property type="protein sequence ID" value="GCF95857.1"/>
    <property type="molecule type" value="Genomic_DNA"/>
</dbReference>
<dbReference type="InterPro" id="IPR037171">
    <property type="entry name" value="NagB/RpiA_transferase-like"/>
</dbReference>
<keyword evidence="2" id="KW-0805">Transcription regulation</keyword>